<dbReference type="RefSeq" id="XP_009175927.1">
    <property type="nucleotide sequence ID" value="XM_009177663.1"/>
</dbReference>
<proteinExistence type="predicted"/>
<feature type="compositionally biased region" description="Low complexity" evidence="1">
    <location>
        <begin position="153"/>
        <end position="162"/>
    </location>
</feature>
<organism evidence="2 3">
    <name type="scientific">Opisthorchis viverrini</name>
    <name type="common">Southeast Asian liver fluke</name>
    <dbReference type="NCBI Taxonomy" id="6198"/>
    <lineage>
        <taxon>Eukaryota</taxon>
        <taxon>Metazoa</taxon>
        <taxon>Spiralia</taxon>
        <taxon>Lophotrochozoa</taxon>
        <taxon>Platyhelminthes</taxon>
        <taxon>Trematoda</taxon>
        <taxon>Digenea</taxon>
        <taxon>Opisthorchiida</taxon>
        <taxon>Opisthorchiata</taxon>
        <taxon>Opisthorchiidae</taxon>
        <taxon>Opisthorchis</taxon>
    </lineage>
</organism>
<sequence length="412" mass="45921">MTTPSWFLGSTDSLIGQSTSVLRDTTPAEALKVLHQQIHLPAELLNSFGIVPSVDSRRSTLTLTQSPMSVTSIQPVDSSICDLPGRFCFQSMRIVFLNRLQISTDNVIPVQLLIRSPPHDLVGTISEISQYIFIRETTHKVAENSSTAHDQFRPSSSGSSGRRSPRVSINLIFYLNLPDEPQEGRNRLWAVEEFSATLSVVRTRPLPLDFSCLGLSNRAVSQPSDGMAVRHRKGATAERPSTLKVLFYTVHSIHSGTTGDVYCLGHQSLWCGSKCPSQNVPIFKIYPVPCYCRIFDYRLLIIYISQRSVTTSLMLTDSGIQFPGRLPFINLPEVSRNLTSGSLTSSKPDHPVGTIFEISQYIFIRETTHKMAENSLTAHDRFCPSPLGSSGRRSLRVSVKLTFYLNPNWNVF</sequence>
<dbReference type="EMBL" id="KL597068">
    <property type="protein sequence ID" value="KER20316.1"/>
    <property type="molecule type" value="Genomic_DNA"/>
</dbReference>
<evidence type="ECO:0000313" key="3">
    <source>
        <dbReference type="Proteomes" id="UP000054324"/>
    </source>
</evidence>
<name>A0A074YZU9_OPIVI</name>
<feature type="region of interest" description="Disordered" evidence="1">
    <location>
        <begin position="144"/>
        <end position="164"/>
    </location>
</feature>
<dbReference type="CTD" id="20325267"/>
<protein>
    <submittedName>
        <fullName evidence="2">Uncharacterized protein</fullName>
    </submittedName>
</protein>
<dbReference type="AlphaFoldDB" id="A0A074YZU9"/>
<keyword evidence="3" id="KW-1185">Reference proteome</keyword>
<dbReference type="GeneID" id="20325267"/>
<dbReference type="KEGG" id="ovi:T265_11099"/>
<reference evidence="2 3" key="1">
    <citation type="submission" date="2013-11" db="EMBL/GenBank/DDBJ databases">
        <title>Opisthorchis viverrini - life in the bile duct.</title>
        <authorList>
            <person name="Young N.D."/>
            <person name="Nagarajan N."/>
            <person name="Lin S.J."/>
            <person name="Korhonen P.K."/>
            <person name="Jex A.R."/>
            <person name="Hall R.S."/>
            <person name="Safavi-Hemami H."/>
            <person name="Kaewkong W."/>
            <person name="Bertrand D."/>
            <person name="Gao S."/>
            <person name="Seet Q."/>
            <person name="Wongkham S."/>
            <person name="Teh B.T."/>
            <person name="Wongkham C."/>
            <person name="Intapan P.M."/>
            <person name="Maleewong W."/>
            <person name="Yang X."/>
            <person name="Hu M."/>
            <person name="Wang Z."/>
            <person name="Hofmann A."/>
            <person name="Sternberg P.W."/>
            <person name="Tan P."/>
            <person name="Wang J."/>
            <person name="Gasser R.B."/>
        </authorList>
    </citation>
    <scope>NUCLEOTIDE SEQUENCE [LARGE SCALE GENOMIC DNA]</scope>
</reference>
<gene>
    <name evidence="2" type="ORF">T265_11099</name>
</gene>
<dbReference type="OrthoDB" id="3945418at2759"/>
<evidence type="ECO:0000313" key="2">
    <source>
        <dbReference type="EMBL" id="KER20316.1"/>
    </source>
</evidence>
<evidence type="ECO:0000256" key="1">
    <source>
        <dbReference type="SAM" id="MobiDB-lite"/>
    </source>
</evidence>
<accession>A0A074YZU9</accession>
<dbReference type="Proteomes" id="UP000054324">
    <property type="component" value="Unassembled WGS sequence"/>
</dbReference>